<dbReference type="Gene3D" id="3.20.20.140">
    <property type="entry name" value="Metal-dependent hydrolases"/>
    <property type="match status" value="1"/>
</dbReference>
<dbReference type="GO" id="GO:0016020">
    <property type="term" value="C:membrane"/>
    <property type="evidence" value="ECO:0007669"/>
    <property type="project" value="UniProtKB-SubCell"/>
</dbReference>
<proteinExistence type="inferred from homology"/>
<dbReference type="EMBL" id="NCSJ02000125">
    <property type="protein sequence ID" value="RFU29530.1"/>
    <property type="molecule type" value="Genomic_DNA"/>
</dbReference>
<evidence type="ECO:0000256" key="4">
    <source>
        <dbReference type="ARBA" id="ARBA00022989"/>
    </source>
</evidence>
<feature type="transmembrane region" description="Helical" evidence="9">
    <location>
        <begin position="454"/>
        <end position="478"/>
    </location>
</feature>
<organism evidence="11 12">
    <name type="scientific">Scytalidium lignicola</name>
    <name type="common">Hyphomycete</name>
    <dbReference type="NCBI Taxonomy" id="5539"/>
    <lineage>
        <taxon>Eukaryota</taxon>
        <taxon>Fungi</taxon>
        <taxon>Dikarya</taxon>
        <taxon>Ascomycota</taxon>
        <taxon>Pezizomycotina</taxon>
        <taxon>Leotiomycetes</taxon>
        <taxon>Leotiomycetes incertae sedis</taxon>
        <taxon>Scytalidium</taxon>
    </lineage>
</organism>
<keyword evidence="7" id="KW-0813">Transport</keyword>
<evidence type="ECO:0000256" key="1">
    <source>
        <dbReference type="ARBA" id="ARBA00004141"/>
    </source>
</evidence>
<dbReference type="Proteomes" id="UP000258309">
    <property type="component" value="Unassembled WGS sequence"/>
</dbReference>
<feature type="repeat" description="Solcar" evidence="6">
    <location>
        <begin position="352"/>
        <end position="442"/>
    </location>
</feature>
<evidence type="ECO:0000256" key="6">
    <source>
        <dbReference type="PROSITE-ProRule" id="PRU00282"/>
    </source>
</evidence>
<dbReference type="InterPro" id="IPR006680">
    <property type="entry name" value="Amidohydro-rel"/>
</dbReference>
<dbReference type="STRING" id="5539.A0A3E2H822"/>
<feature type="compositionally biased region" description="Low complexity" evidence="8">
    <location>
        <begin position="34"/>
        <end position="45"/>
    </location>
</feature>
<feature type="region of interest" description="Disordered" evidence="8">
    <location>
        <begin position="1"/>
        <end position="45"/>
    </location>
</feature>
<evidence type="ECO:0000256" key="7">
    <source>
        <dbReference type="RuleBase" id="RU000488"/>
    </source>
</evidence>
<comment type="caution">
    <text evidence="11">The sequence shown here is derived from an EMBL/GenBank/DDBJ whole genome shotgun (WGS) entry which is preliminary data.</text>
</comment>
<keyword evidence="4 9" id="KW-1133">Transmembrane helix</keyword>
<protein>
    <recommendedName>
        <fullName evidence="10">Amidohydrolase-related domain-containing protein</fullName>
    </recommendedName>
</protein>
<evidence type="ECO:0000256" key="5">
    <source>
        <dbReference type="ARBA" id="ARBA00023136"/>
    </source>
</evidence>
<evidence type="ECO:0000256" key="8">
    <source>
        <dbReference type="SAM" id="MobiDB-lite"/>
    </source>
</evidence>
<evidence type="ECO:0000313" key="11">
    <source>
        <dbReference type="EMBL" id="RFU29530.1"/>
    </source>
</evidence>
<dbReference type="PANTHER" id="PTHR35563">
    <property type="entry name" value="BARREL METAL-DEPENDENT HYDROLASE, PUTATIVE (AFU_ORTHOLOGUE AFUA_1G16240)-RELATED"/>
    <property type="match status" value="1"/>
</dbReference>
<dbReference type="SUPFAM" id="SSF51556">
    <property type="entry name" value="Metallo-dependent hydrolases"/>
    <property type="match status" value="1"/>
</dbReference>
<evidence type="ECO:0000256" key="9">
    <source>
        <dbReference type="SAM" id="Phobius"/>
    </source>
</evidence>
<feature type="non-terminal residue" evidence="11">
    <location>
        <position position="570"/>
    </location>
</feature>
<keyword evidence="5 6" id="KW-0472">Membrane</keyword>
<feature type="repeat" description="Solcar" evidence="6">
    <location>
        <begin position="470"/>
        <end position="554"/>
    </location>
</feature>
<evidence type="ECO:0000256" key="3">
    <source>
        <dbReference type="ARBA" id="ARBA00022792"/>
    </source>
</evidence>
<dbReference type="InterPro" id="IPR052358">
    <property type="entry name" value="Aro_Compnd_Degr_Hydrolases"/>
</dbReference>
<dbReference type="Pfam" id="PF04909">
    <property type="entry name" value="Amidohydro_2"/>
    <property type="match status" value="1"/>
</dbReference>
<reference evidence="11 12" key="1">
    <citation type="submission" date="2018-05" db="EMBL/GenBank/DDBJ databases">
        <title>Draft genome sequence of Scytalidium lignicola DSM 105466, a ubiquitous saprotrophic fungus.</title>
        <authorList>
            <person name="Buettner E."/>
            <person name="Gebauer A.M."/>
            <person name="Hofrichter M."/>
            <person name="Liers C."/>
            <person name="Kellner H."/>
        </authorList>
    </citation>
    <scope>NUCLEOTIDE SEQUENCE [LARGE SCALE GENOMIC DNA]</scope>
    <source>
        <strain evidence="11 12">DSM 105466</strain>
    </source>
</reference>
<evidence type="ECO:0000259" key="10">
    <source>
        <dbReference type="Pfam" id="PF04909"/>
    </source>
</evidence>
<dbReference type="GO" id="GO:0016787">
    <property type="term" value="F:hydrolase activity"/>
    <property type="evidence" value="ECO:0007669"/>
    <property type="project" value="InterPro"/>
</dbReference>
<dbReference type="PROSITE" id="PS50920">
    <property type="entry name" value="SOLCAR"/>
    <property type="match status" value="2"/>
</dbReference>
<comment type="subcellular location">
    <subcellularLocation>
        <location evidence="1">Membrane</location>
        <topology evidence="1">Multi-pass membrane protein</topology>
    </subcellularLocation>
</comment>
<dbReference type="InterPro" id="IPR018108">
    <property type="entry name" value="MCP_transmembrane"/>
</dbReference>
<keyword evidence="3" id="KW-0496">Mitochondrion</keyword>
<feature type="domain" description="Amidohydrolase-related" evidence="10">
    <location>
        <begin position="56"/>
        <end position="299"/>
    </location>
</feature>
<evidence type="ECO:0000313" key="12">
    <source>
        <dbReference type="Proteomes" id="UP000258309"/>
    </source>
</evidence>
<gene>
    <name evidence="11" type="ORF">B7463_g6804</name>
</gene>
<dbReference type="InterPro" id="IPR023395">
    <property type="entry name" value="MCP_dom_sf"/>
</dbReference>
<name>A0A3E2H822_SCYLI</name>
<dbReference type="SUPFAM" id="SSF103506">
    <property type="entry name" value="Mitochondrial carrier"/>
    <property type="match status" value="1"/>
</dbReference>
<keyword evidence="3" id="KW-0999">Mitochondrion inner membrane</keyword>
<dbReference type="PANTHER" id="PTHR35563:SF2">
    <property type="entry name" value="BARREL METAL-DEPENDENT HYDROLASE, PUTATIVE (AFU_ORTHOLOGUE AFUA_1G16240)-RELATED"/>
    <property type="match status" value="1"/>
</dbReference>
<sequence length="570" mass="62388">MSLTERTVSAATASHPPATILRFGGSSPTRKSDLQLSTHSSPSSQSLIARIPFDSWDSHMHVVDPEQYPLSPTAAYVPHPHRLPEAIAFESSIGFRNVVLVQPSIYGNDNSCLLAALQELGAIRARGVVALDPKTTDEVTLRRWHKMGVRGVRVNLKSVGRKVVEEELKAELLQYASLIRPLGWVLELFIGMEYVLFLEMLIPQLKVKVCLAHFGAPTFPESFTSASESELISPYSLPGFQSLMRLLERGDVYVKLSAAYRFSTQKEFRDLEPLAQEMLRVAGRSRLVFATDWPHTRFTGLDIKPVFQSSATFDNMEKTPMVTKGVAGGIAGICETLVTKKIIPPDPTTGGKSPLVSVLAGLSAGAAESIIVVTPGEVLKTRLVQDAGESGRLSQKGLISAATAIVKEGGAKALWKGLGPVLCKQGTNSAVRFTTFDLLQQYVARKWPNKERQVMSTLGLGAISGVVTVLVIFSGLLYEEFADVWVSYASMPFDNIKTRMQSTSHSYEGMCDCAIQTLRQDGVAAFWRGTSPRLVRLTLSSGITFAVYNQVIKLFEAQKPQSLRVKAEIR</sequence>
<feature type="non-terminal residue" evidence="11">
    <location>
        <position position="1"/>
    </location>
</feature>
<feature type="compositionally biased region" description="Polar residues" evidence="8">
    <location>
        <begin position="1"/>
        <end position="12"/>
    </location>
</feature>
<keyword evidence="12" id="KW-1185">Reference proteome</keyword>
<dbReference type="Gene3D" id="1.50.40.10">
    <property type="entry name" value="Mitochondrial carrier domain"/>
    <property type="match status" value="1"/>
</dbReference>
<comment type="similarity">
    <text evidence="7">Belongs to the mitochondrial carrier (TC 2.A.29) family.</text>
</comment>
<dbReference type="InterPro" id="IPR032466">
    <property type="entry name" value="Metal_Hydrolase"/>
</dbReference>
<dbReference type="Pfam" id="PF00153">
    <property type="entry name" value="Mito_carr"/>
    <property type="match status" value="2"/>
</dbReference>
<evidence type="ECO:0000256" key="2">
    <source>
        <dbReference type="ARBA" id="ARBA00022692"/>
    </source>
</evidence>
<keyword evidence="2 6" id="KW-0812">Transmembrane</keyword>
<accession>A0A3E2H822</accession>
<dbReference type="OrthoDB" id="2135488at2759"/>
<dbReference type="AlphaFoldDB" id="A0A3E2H822"/>